<reference evidence="7 8" key="1">
    <citation type="journal article" date="2012" name="PLoS Pathog.">
        <title>Diverse lifestyles and strategies of plant pathogenesis encoded in the genomes of eighteen Dothideomycetes fungi.</title>
        <authorList>
            <person name="Ohm R.A."/>
            <person name="Feau N."/>
            <person name="Henrissat B."/>
            <person name="Schoch C.L."/>
            <person name="Horwitz B.A."/>
            <person name="Barry K.W."/>
            <person name="Condon B.J."/>
            <person name="Copeland A.C."/>
            <person name="Dhillon B."/>
            <person name="Glaser F."/>
            <person name="Hesse C.N."/>
            <person name="Kosti I."/>
            <person name="LaButti K."/>
            <person name="Lindquist E.A."/>
            <person name="Lucas S."/>
            <person name="Salamov A.A."/>
            <person name="Bradshaw R.E."/>
            <person name="Ciuffetti L."/>
            <person name="Hamelin R.C."/>
            <person name="Kema G.H.J."/>
            <person name="Lawrence C."/>
            <person name="Scott J.A."/>
            <person name="Spatafora J.W."/>
            <person name="Turgeon B.G."/>
            <person name="de Wit P.J.G.M."/>
            <person name="Zhong S."/>
            <person name="Goodwin S.B."/>
            <person name="Grigoriev I.V."/>
        </authorList>
    </citation>
    <scope>NUCLEOTIDE SEQUENCE [LARGE SCALE GENOMIC DNA]</scope>
    <source>
        <strain evidence="7 8">SO2202</strain>
    </source>
</reference>
<dbReference type="InterPro" id="IPR017907">
    <property type="entry name" value="Znf_RING_CS"/>
</dbReference>
<dbReference type="EMBL" id="KB456262">
    <property type="protein sequence ID" value="EMF14145.1"/>
    <property type="molecule type" value="Genomic_DNA"/>
</dbReference>
<dbReference type="InterPro" id="IPR018957">
    <property type="entry name" value="Znf_C3HC4_RING-type"/>
</dbReference>
<dbReference type="InterPro" id="IPR013083">
    <property type="entry name" value="Znf_RING/FYVE/PHD"/>
</dbReference>
<feature type="region of interest" description="Disordered" evidence="5">
    <location>
        <begin position="91"/>
        <end position="113"/>
    </location>
</feature>
<keyword evidence="8" id="KW-1185">Reference proteome</keyword>
<dbReference type="GeneID" id="27897778"/>
<protein>
    <recommendedName>
        <fullName evidence="6">RING-type domain-containing protein</fullName>
    </recommendedName>
</protein>
<dbReference type="RefSeq" id="XP_016762266.1">
    <property type="nucleotide sequence ID" value="XM_016900641.1"/>
</dbReference>
<sequence>MPTLEQFVATGLTPVTEQSASCAICLEDPCVDPVTIACNHIFCHDCILTYSNAPTGNKCPLCRTILFTLPTPAPNPQIAERSALARALAPTYENSPPANTTDSDSTTGSEAEEENIYDTAHNFFENLSHRDGHGNVRMQVPDTTTTTTNPFGPPSPSTTASITTTPIIITGPGRWPSSPNLLCNRVKALGYLVRARQQITPGQGFSARLVSDWEEVLSDLDKILRKLCEKKKSRKVRKVSRLGKKLMRALKREWRKRHGRYAVWNAFLTQGRMHCVQVLLEFVEYLVWMEGRRMEREWEREGSTRCHFM</sequence>
<dbReference type="PROSITE" id="PS50089">
    <property type="entry name" value="ZF_RING_2"/>
    <property type="match status" value="1"/>
</dbReference>
<organism evidence="7 8">
    <name type="scientific">Sphaerulina musiva (strain SO2202)</name>
    <name type="common">Poplar stem canker fungus</name>
    <name type="synonym">Septoria musiva</name>
    <dbReference type="NCBI Taxonomy" id="692275"/>
    <lineage>
        <taxon>Eukaryota</taxon>
        <taxon>Fungi</taxon>
        <taxon>Dikarya</taxon>
        <taxon>Ascomycota</taxon>
        <taxon>Pezizomycotina</taxon>
        <taxon>Dothideomycetes</taxon>
        <taxon>Dothideomycetidae</taxon>
        <taxon>Mycosphaerellales</taxon>
        <taxon>Mycosphaerellaceae</taxon>
        <taxon>Sphaerulina</taxon>
    </lineage>
</organism>
<accession>M3D7I7</accession>
<keyword evidence="2 4" id="KW-0863">Zinc-finger</keyword>
<dbReference type="Proteomes" id="UP000016931">
    <property type="component" value="Unassembled WGS sequence"/>
</dbReference>
<dbReference type="AlphaFoldDB" id="M3D7I7"/>
<dbReference type="Gene3D" id="3.30.40.10">
    <property type="entry name" value="Zinc/RING finger domain, C3HC4 (zinc finger)"/>
    <property type="match status" value="1"/>
</dbReference>
<feature type="domain" description="RING-type" evidence="6">
    <location>
        <begin position="22"/>
        <end position="63"/>
    </location>
</feature>
<evidence type="ECO:0000259" key="6">
    <source>
        <dbReference type="PROSITE" id="PS50089"/>
    </source>
</evidence>
<evidence type="ECO:0000256" key="3">
    <source>
        <dbReference type="ARBA" id="ARBA00022833"/>
    </source>
</evidence>
<dbReference type="InterPro" id="IPR001841">
    <property type="entry name" value="Znf_RING"/>
</dbReference>
<evidence type="ECO:0000256" key="5">
    <source>
        <dbReference type="SAM" id="MobiDB-lite"/>
    </source>
</evidence>
<name>M3D7I7_SPHMS</name>
<proteinExistence type="predicted"/>
<evidence type="ECO:0000313" key="8">
    <source>
        <dbReference type="Proteomes" id="UP000016931"/>
    </source>
</evidence>
<evidence type="ECO:0000313" key="7">
    <source>
        <dbReference type="EMBL" id="EMF14145.1"/>
    </source>
</evidence>
<dbReference type="PROSITE" id="PS00518">
    <property type="entry name" value="ZF_RING_1"/>
    <property type="match status" value="1"/>
</dbReference>
<dbReference type="SUPFAM" id="SSF57850">
    <property type="entry name" value="RING/U-box"/>
    <property type="match status" value="1"/>
</dbReference>
<feature type="compositionally biased region" description="Polar residues" evidence="5">
    <location>
        <begin position="92"/>
        <end position="109"/>
    </location>
</feature>
<evidence type="ECO:0000256" key="1">
    <source>
        <dbReference type="ARBA" id="ARBA00022723"/>
    </source>
</evidence>
<dbReference type="STRING" id="692275.M3D7I7"/>
<keyword evidence="1" id="KW-0479">Metal-binding</keyword>
<dbReference type="OrthoDB" id="6270329at2759"/>
<evidence type="ECO:0000256" key="2">
    <source>
        <dbReference type="ARBA" id="ARBA00022771"/>
    </source>
</evidence>
<gene>
    <name evidence="7" type="ORF">SEPMUDRAFT_106510</name>
</gene>
<dbReference type="SMART" id="SM00184">
    <property type="entry name" value="RING"/>
    <property type="match status" value="1"/>
</dbReference>
<dbReference type="HOGENOM" id="CLU_900687_0_0_1"/>
<dbReference type="GO" id="GO:0008270">
    <property type="term" value="F:zinc ion binding"/>
    <property type="evidence" value="ECO:0007669"/>
    <property type="project" value="UniProtKB-KW"/>
</dbReference>
<dbReference type="Pfam" id="PF00097">
    <property type="entry name" value="zf-C3HC4"/>
    <property type="match status" value="1"/>
</dbReference>
<keyword evidence="3" id="KW-0862">Zinc</keyword>
<evidence type="ECO:0000256" key="4">
    <source>
        <dbReference type="PROSITE-ProRule" id="PRU00175"/>
    </source>
</evidence>